<evidence type="ECO:0000256" key="1">
    <source>
        <dbReference type="SAM" id="SignalP"/>
    </source>
</evidence>
<feature type="domain" description="Rv2525c-like glycoside hydrolase-like" evidence="2">
    <location>
        <begin position="199"/>
        <end position="402"/>
    </location>
</feature>
<dbReference type="Pfam" id="PF08924">
    <property type="entry name" value="Rv2525c_GlyHyd-like"/>
    <property type="match status" value="1"/>
</dbReference>
<proteinExistence type="predicted"/>
<dbReference type="Gene3D" id="3.20.20.80">
    <property type="entry name" value="Glycosidases"/>
    <property type="match status" value="1"/>
</dbReference>
<keyword evidence="1" id="KW-0732">Signal</keyword>
<keyword evidence="3" id="KW-0378">Hydrolase</keyword>
<dbReference type="GO" id="GO:0016787">
    <property type="term" value="F:hydrolase activity"/>
    <property type="evidence" value="ECO:0007669"/>
    <property type="project" value="UniProtKB-KW"/>
</dbReference>
<name>A0AB39RIJ0_9ACTN</name>
<evidence type="ECO:0000259" key="2">
    <source>
        <dbReference type="Pfam" id="PF08924"/>
    </source>
</evidence>
<feature type="chain" id="PRO_5044335198" evidence="1">
    <location>
        <begin position="30"/>
        <end position="406"/>
    </location>
</feature>
<dbReference type="AlphaFoldDB" id="A0AB39RIJ0"/>
<gene>
    <name evidence="3" type="ORF">AB5J53_14295</name>
</gene>
<evidence type="ECO:0000313" key="3">
    <source>
        <dbReference type="EMBL" id="XDQ52744.1"/>
    </source>
</evidence>
<dbReference type="InterPro" id="IPR015020">
    <property type="entry name" value="Rv2525c-like_Glyco_Hydro-like"/>
</dbReference>
<reference evidence="3" key="1">
    <citation type="submission" date="2024-07" db="EMBL/GenBank/DDBJ databases">
        <authorList>
            <person name="Yu S.T."/>
        </authorList>
    </citation>
    <scope>NUCLEOTIDE SEQUENCE</scope>
    <source>
        <strain evidence="3">R41</strain>
    </source>
</reference>
<dbReference type="SUPFAM" id="SSF51445">
    <property type="entry name" value="(Trans)glycosidases"/>
    <property type="match status" value="1"/>
</dbReference>
<dbReference type="InterPro" id="IPR017853">
    <property type="entry name" value="GH"/>
</dbReference>
<dbReference type="RefSeq" id="WP_369246016.1">
    <property type="nucleotide sequence ID" value="NZ_CP163443.1"/>
</dbReference>
<accession>A0AB39RIJ0</accession>
<dbReference type="CDD" id="cd06418">
    <property type="entry name" value="GH25_BacA-like"/>
    <property type="match status" value="1"/>
</dbReference>
<feature type="signal peptide" evidence="1">
    <location>
        <begin position="1"/>
        <end position="29"/>
    </location>
</feature>
<organism evidence="3">
    <name type="scientific">Streptomyces sp. R41</name>
    <dbReference type="NCBI Taxonomy" id="3238632"/>
    <lineage>
        <taxon>Bacteria</taxon>
        <taxon>Bacillati</taxon>
        <taxon>Actinomycetota</taxon>
        <taxon>Actinomycetes</taxon>
        <taxon>Kitasatosporales</taxon>
        <taxon>Streptomycetaceae</taxon>
        <taxon>Streptomyces</taxon>
    </lineage>
</organism>
<protein>
    <submittedName>
        <fullName evidence="3">Glycoside hydrolase domain-containing protein</fullName>
    </submittedName>
</protein>
<dbReference type="EMBL" id="CP163443">
    <property type="protein sequence ID" value="XDQ52744.1"/>
    <property type="molecule type" value="Genomic_DNA"/>
</dbReference>
<sequence>MPRRSGARALAVCAAAAALAAGLPGAAQSAPRSSDDTTQVTYRGHVFTVPASWWVVDLEKHPEACVRFDRHVVYLGAPGERQSCPARVRGRTEALVIQPATGAESAVPAAGSPQAVAGGATENRTAGTYRVTADRIAVTAAYGDDRTKIQDILRSADLPVAAPAAEPPPAAAPLAKDATSFRGEGFDSCTAPSQKAMDAWHKASGYGAVGIYIGGINRACAQPNLTAEWVRKQYAAGWRFIPLYVGRQPTSDGGSCGGGCAEITDPVPQGTAAADDASRQAAALGLGKGTVIYDDLEHYQPGGTVTAQVLAYLGAFTERLHKLGYRSGAYGNTSSLITDLVAHRDGATLPDVIHFARWNYESTTDDPSVPASLWAKHQRIHQYVGDTTETHGGVTIAIDRDRLNVD</sequence>